<name>A0A2M7IJ95_9BACT</name>
<dbReference type="Proteomes" id="UP000229561">
    <property type="component" value="Unassembled WGS sequence"/>
</dbReference>
<gene>
    <name evidence="1" type="ORF">CO001_00590</name>
</gene>
<reference evidence="2" key="1">
    <citation type="submission" date="2017-09" db="EMBL/GenBank/DDBJ databases">
        <title>Depth-based differentiation of microbial function through sediment-hosted aquifers and enrichment of novel symbionts in the deep terrestrial subsurface.</title>
        <authorList>
            <person name="Probst A.J."/>
            <person name="Ladd B."/>
            <person name="Jarett J.K."/>
            <person name="Geller-Mcgrath D.E."/>
            <person name="Sieber C.M.K."/>
            <person name="Emerson J.B."/>
            <person name="Anantharaman K."/>
            <person name="Thomas B.C."/>
            <person name="Malmstrom R."/>
            <person name="Stieglmeier M."/>
            <person name="Klingl A."/>
            <person name="Woyke T."/>
            <person name="Ryan C.M."/>
            <person name="Banfield J.F."/>
        </authorList>
    </citation>
    <scope>NUCLEOTIDE SEQUENCE [LARGE SCALE GENOMIC DNA]</scope>
</reference>
<proteinExistence type="predicted"/>
<comment type="caution">
    <text evidence="1">The sequence shown here is derived from an EMBL/GenBank/DDBJ whole genome shotgun (WGS) entry which is preliminary data.</text>
</comment>
<dbReference type="EMBL" id="PFGY01000016">
    <property type="protein sequence ID" value="PIW76584.1"/>
    <property type="molecule type" value="Genomic_DNA"/>
</dbReference>
<sequence length="60" mass="6817">MVIYSLADLVWQPHWQSGAHLQQYMQTLGSQEHSVSPFSGIPHSHFFSSGMGLKLKIMMK</sequence>
<organism evidence="1 2">
    <name type="scientific">Candidatus Portnoybacteria bacterium CG_4_8_14_3_um_filter_40_10</name>
    <dbReference type="NCBI Taxonomy" id="1974801"/>
    <lineage>
        <taxon>Bacteria</taxon>
        <taxon>Candidatus Portnoyibacteriota</taxon>
    </lineage>
</organism>
<evidence type="ECO:0000313" key="1">
    <source>
        <dbReference type="EMBL" id="PIW76584.1"/>
    </source>
</evidence>
<accession>A0A2M7IJ95</accession>
<protein>
    <submittedName>
        <fullName evidence="1">Uncharacterized protein</fullName>
    </submittedName>
</protein>
<evidence type="ECO:0000313" key="2">
    <source>
        <dbReference type="Proteomes" id="UP000229561"/>
    </source>
</evidence>
<dbReference type="AlphaFoldDB" id="A0A2M7IJ95"/>